<name>A0ABY5MJE2_9HYPH</name>
<keyword evidence="2 4" id="KW-0479">Metal-binding</keyword>
<protein>
    <submittedName>
        <fullName evidence="6">Cytochrome c oxidase subunit 2</fullName>
    </submittedName>
</protein>
<dbReference type="PROSITE" id="PS51257">
    <property type="entry name" value="PROKAR_LIPOPROTEIN"/>
    <property type="match status" value="1"/>
</dbReference>
<dbReference type="PROSITE" id="PS51007">
    <property type="entry name" value="CYTC"/>
    <property type="match status" value="1"/>
</dbReference>
<evidence type="ECO:0000313" key="7">
    <source>
        <dbReference type="Proteomes" id="UP001342418"/>
    </source>
</evidence>
<feature type="domain" description="Cytochrome c" evidence="5">
    <location>
        <begin position="28"/>
        <end position="119"/>
    </location>
</feature>
<dbReference type="Gene3D" id="1.10.760.10">
    <property type="entry name" value="Cytochrome c-like domain"/>
    <property type="match status" value="1"/>
</dbReference>
<dbReference type="SUPFAM" id="SSF46626">
    <property type="entry name" value="Cytochrome c"/>
    <property type="match status" value="1"/>
</dbReference>
<proteinExistence type="predicted"/>
<dbReference type="InterPro" id="IPR036909">
    <property type="entry name" value="Cyt_c-like_dom_sf"/>
</dbReference>
<evidence type="ECO:0000256" key="2">
    <source>
        <dbReference type="ARBA" id="ARBA00022723"/>
    </source>
</evidence>
<evidence type="ECO:0000256" key="4">
    <source>
        <dbReference type="PROSITE-ProRule" id="PRU00433"/>
    </source>
</evidence>
<organism evidence="6 7">
    <name type="scientific">Nitratireductor thuwali</name>
    <dbReference type="NCBI Taxonomy" id="2267699"/>
    <lineage>
        <taxon>Bacteria</taxon>
        <taxon>Pseudomonadati</taxon>
        <taxon>Pseudomonadota</taxon>
        <taxon>Alphaproteobacteria</taxon>
        <taxon>Hyphomicrobiales</taxon>
        <taxon>Phyllobacteriaceae</taxon>
        <taxon>Nitratireductor</taxon>
    </lineage>
</organism>
<accession>A0ABY5MJE2</accession>
<dbReference type="RefSeq" id="WP_338530377.1">
    <property type="nucleotide sequence ID" value="NZ_CP030941.1"/>
</dbReference>
<evidence type="ECO:0000259" key="5">
    <source>
        <dbReference type="PROSITE" id="PS51007"/>
    </source>
</evidence>
<dbReference type="InterPro" id="IPR009056">
    <property type="entry name" value="Cyt_c-like_dom"/>
</dbReference>
<keyword evidence="1 4" id="KW-0349">Heme</keyword>
<sequence length="124" mass="12995">MIAKRFAIGFTALLSASGCSDAPRVTAGDPEAGATAIDNYGCGTCHTIPGILGADATAGPPLDNYGRRVYVAGVIPNTTDDLVSWIRHPQEVDPRTAMPDLGVAEDEARDIAAYLYARTGDGEW</sequence>
<reference evidence="6 7" key="1">
    <citation type="submission" date="2018-07" db="EMBL/GenBank/DDBJ databases">
        <title>Genome sequence of Nitratireductor thuwali#1536.</title>
        <authorList>
            <person name="Michoud G."/>
            <person name="Merlino G."/>
            <person name="Sefrji F.O."/>
            <person name="Daffonchio D."/>
        </authorList>
    </citation>
    <scope>NUCLEOTIDE SEQUENCE [LARGE SCALE GENOMIC DNA]</scope>
    <source>
        <strain evidence="7">Nit1536</strain>
    </source>
</reference>
<evidence type="ECO:0000256" key="3">
    <source>
        <dbReference type="ARBA" id="ARBA00023004"/>
    </source>
</evidence>
<keyword evidence="7" id="KW-1185">Reference proteome</keyword>
<dbReference type="Proteomes" id="UP001342418">
    <property type="component" value="Chromosome"/>
</dbReference>
<evidence type="ECO:0000313" key="6">
    <source>
        <dbReference type="EMBL" id="UUP18113.1"/>
    </source>
</evidence>
<evidence type="ECO:0000256" key="1">
    <source>
        <dbReference type="ARBA" id="ARBA00022617"/>
    </source>
</evidence>
<keyword evidence="3 4" id="KW-0408">Iron</keyword>
<dbReference type="Pfam" id="PF00034">
    <property type="entry name" value="Cytochrom_C"/>
    <property type="match status" value="1"/>
</dbReference>
<gene>
    <name evidence="6" type="primary">ctaC_5</name>
    <name evidence="6" type="ORF">NTH_02593</name>
</gene>
<dbReference type="EMBL" id="CP030941">
    <property type="protein sequence ID" value="UUP18113.1"/>
    <property type="molecule type" value="Genomic_DNA"/>
</dbReference>